<feature type="chain" id="PRO_5043585047" evidence="1">
    <location>
        <begin position="21"/>
        <end position="175"/>
    </location>
</feature>
<keyword evidence="3" id="KW-1185">Reference proteome</keyword>
<dbReference type="AlphaFoldDB" id="A0AAV4LSP3"/>
<sequence length="175" mass="19152">MENLCLFVINVVLLLPVVVAGETATALKPIKTHVTFSGLSLLEHGVAADNGKSNDKQKTESGVKSNEPLNLIFSPTVQQVSDENNKLLESVESGLHSLRTAFDRLTRLIHLLPEEEKQATFTVDKQSYTIADMLDSVNHLIVEGEKQQRIMIEGTAEILHKLAVPNNTSQNTPAA</sequence>
<dbReference type="RefSeq" id="XP_067715077.1">
    <property type="nucleotide sequence ID" value="XM_067858976.1"/>
</dbReference>
<accession>A0AAV4LSP3</accession>
<reference evidence="2 3" key="1">
    <citation type="submission" date="2021-06" db="EMBL/GenBank/DDBJ databases">
        <title>Genome sequence of Babesia caballi.</title>
        <authorList>
            <person name="Yamagishi J."/>
            <person name="Kidaka T."/>
            <person name="Ochi A."/>
        </authorList>
    </citation>
    <scope>NUCLEOTIDE SEQUENCE [LARGE SCALE GENOMIC DNA]</scope>
    <source>
        <strain evidence="2">USDA-D6B2</strain>
    </source>
</reference>
<evidence type="ECO:0000313" key="2">
    <source>
        <dbReference type="EMBL" id="GIX63008.1"/>
    </source>
</evidence>
<keyword evidence="1" id="KW-0732">Signal</keyword>
<dbReference type="EMBL" id="BPLF01000002">
    <property type="protein sequence ID" value="GIX63008.1"/>
    <property type="molecule type" value="Genomic_DNA"/>
</dbReference>
<dbReference type="GeneID" id="94194489"/>
<name>A0AAV4LSP3_BABCB</name>
<gene>
    <name evidence="2" type="ORF">BcabD6B2_24430</name>
</gene>
<protein>
    <submittedName>
        <fullName evidence="2">Membrane protein, putative</fullName>
    </submittedName>
</protein>
<dbReference type="Proteomes" id="UP001497744">
    <property type="component" value="Unassembled WGS sequence"/>
</dbReference>
<organism evidence="2 3">
    <name type="scientific">Babesia caballi</name>
    <dbReference type="NCBI Taxonomy" id="5871"/>
    <lineage>
        <taxon>Eukaryota</taxon>
        <taxon>Sar</taxon>
        <taxon>Alveolata</taxon>
        <taxon>Apicomplexa</taxon>
        <taxon>Aconoidasida</taxon>
        <taxon>Piroplasmida</taxon>
        <taxon>Babesiidae</taxon>
        <taxon>Babesia</taxon>
    </lineage>
</organism>
<feature type="signal peptide" evidence="1">
    <location>
        <begin position="1"/>
        <end position="20"/>
    </location>
</feature>
<evidence type="ECO:0000313" key="3">
    <source>
        <dbReference type="Proteomes" id="UP001497744"/>
    </source>
</evidence>
<comment type="caution">
    <text evidence="2">The sequence shown here is derived from an EMBL/GenBank/DDBJ whole genome shotgun (WGS) entry which is preliminary data.</text>
</comment>
<proteinExistence type="predicted"/>
<evidence type="ECO:0000256" key="1">
    <source>
        <dbReference type="SAM" id="SignalP"/>
    </source>
</evidence>